<dbReference type="InterPro" id="IPR002104">
    <property type="entry name" value="Integrase_catalytic"/>
</dbReference>
<evidence type="ECO:0000313" key="10">
    <source>
        <dbReference type="Proteomes" id="UP000823927"/>
    </source>
</evidence>
<dbReference type="InterPro" id="IPR044068">
    <property type="entry name" value="CB"/>
</dbReference>
<accession>A0A9D1F6A3</accession>
<keyword evidence="3" id="KW-0229">DNA integration</keyword>
<dbReference type="GO" id="GO:0015074">
    <property type="term" value="P:DNA integration"/>
    <property type="evidence" value="ECO:0007669"/>
    <property type="project" value="UniProtKB-KW"/>
</dbReference>
<dbReference type="InterPro" id="IPR013762">
    <property type="entry name" value="Integrase-like_cat_sf"/>
</dbReference>
<sequence>MKKFGDLAEEWLEYTKKRVKISTYACYVRLLRTHILPCFKEMEIETINQITIGGFVDKKIQYGRIDQKGGLSEKTVKDMVSIIKSILKYGEIIYGLKQPVFYRNAPLNTRKTVEIFDEKEQEILEKALIKELELPELGILLCLHCGLRLGEICALKWGDVDFERKIIHIRNTVQRIYMPDHSRHTQILLGTPKTLSSIRDIPINTFVYDYLSHYRKSPDVYILSGKRKKIADPRTYQRQYKKILENCGLRYRNFHCLRHTFATRCIEKGVDVKSLSEILGHSSVTITLNCYVHSSLEYKRKALEKIVPDYIHIS</sequence>
<dbReference type="GO" id="GO:0003677">
    <property type="term" value="F:DNA binding"/>
    <property type="evidence" value="ECO:0007669"/>
    <property type="project" value="UniProtKB-UniRule"/>
</dbReference>
<reference evidence="9" key="2">
    <citation type="journal article" date="2021" name="PeerJ">
        <title>Extensive microbial diversity within the chicken gut microbiome revealed by metagenomics and culture.</title>
        <authorList>
            <person name="Gilroy R."/>
            <person name="Ravi A."/>
            <person name="Getino M."/>
            <person name="Pursley I."/>
            <person name="Horton D.L."/>
            <person name="Alikhan N.F."/>
            <person name="Baker D."/>
            <person name="Gharbi K."/>
            <person name="Hall N."/>
            <person name="Watson M."/>
            <person name="Adriaenssens E.M."/>
            <person name="Foster-Nyarko E."/>
            <person name="Jarju S."/>
            <person name="Secka A."/>
            <person name="Antonio M."/>
            <person name="Oren A."/>
            <person name="Chaudhuri R.R."/>
            <person name="La Ragione R."/>
            <person name="Hildebrand F."/>
            <person name="Pallen M.J."/>
        </authorList>
    </citation>
    <scope>NUCLEOTIDE SEQUENCE</scope>
    <source>
        <strain evidence="9">CHK178-757</strain>
    </source>
</reference>
<dbReference type="PROSITE" id="PS51900">
    <property type="entry name" value="CB"/>
    <property type="match status" value="1"/>
</dbReference>
<evidence type="ECO:0000256" key="2">
    <source>
        <dbReference type="ARBA" id="ARBA00008857"/>
    </source>
</evidence>
<dbReference type="PANTHER" id="PTHR30349">
    <property type="entry name" value="PHAGE INTEGRASE-RELATED"/>
    <property type="match status" value="1"/>
</dbReference>
<comment type="similarity">
    <text evidence="2">Belongs to the 'phage' integrase family.</text>
</comment>
<evidence type="ECO:0000259" key="7">
    <source>
        <dbReference type="PROSITE" id="PS51898"/>
    </source>
</evidence>
<feature type="domain" description="Tyr recombinase" evidence="7">
    <location>
        <begin position="111"/>
        <end position="304"/>
    </location>
</feature>
<dbReference type="CDD" id="cd01189">
    <property type="entry name" value="INT_ICEBs1_C_like"/>
    <property type="match status" value="1"/>
</dbReference>
<dbReference type="InterPro" id="IPR050090">
    <property type="entry name" value="Tyrosine_recombinase_XerCD"/>
</dbReference>
<dbReference type="GO" id="GO:0006310">
    <property type="term" value="P:DNA recombination"/>
    <property type="evidence" value="ECO:0007669"/>
    <property type="project" value="UniProtKB-KW"/>
</dbReference>
<evidence type="ECO:0000256" key="1">
    <source>
        <dbReference type="ARBA" id="ARBA00003283"/>
    </source>
</evidence>
<dbReference type="Pfam" id="PF00589">
    <property type="entry name" value="Phage_integrase"/>
    <property type="match status" value="1"/>
</dbReference>
<evidence type="ECO:0000256" key="4">
    <source>
        <dbReference type="ARBA" id="ARBA00023125"/>
    </source>
</evidence>
<gene>
    <name evidence="9" type="ORF">IAB46_11610</name>
</gene>
<name>A0A9D1F6A3_9FIRM</name>
<comment type="caution">
    <text evidence="9">The sequence shown here is derived from an EMBL/GenBank/DDBJ whole genome shotgun (WGS) entry which is preliminary data.</text>
</comment>
<evidence type="ECO:0000256" key="6">
    <source>
        <dbReference type="PROSITE-ProRule" id="PRU01248"/>
    </source>
</evidence>
<dbReference type="Proteomes" id="UP000823927">
    <property type="component" value="Unassembled WGS sequence"/>
</dbReference>
<evidence type="ECO:0000313" key="9">
    <source>
        <dbReference type="EMBL" id="HIS48175.1"/>
    </source>
</evidence>
<dbReference type="InterPro" id="IPR011010">
    <property type="entry name" value="DNA_brk_join_enz"/>
</dbReference>
<keyword evidence="5" id="KW-0233">DNA recombination</keyword>
<dbReference type="Gene3D" id="1.10.150.130">
    <property type="match status" value="1"/>
</dbReference>
<evidence type="ECO:0000256" key="5">
    <source>
        <dbReference type="ARBA" id="ARBA00023172"/>
    </source>
</evidence>
<dbReference type="PANTHER" id="PTHR30349:SF64">
    <property type="entry name" value="PROPHAGE INTEGRASE INTD-RELATED"/>
    <property type="match status" value="1"/>
</dbReference>
<dbReference type="PROSITE" id="PS51898">
    <property type="entry name" value="TYR_RECOMBINASE"/>
    <property type="match status" value="1"/>
</dbReference>
<feature type="domain" description="Core-binding (CB)" evidence="8">
    <location>
        <begin position="2"/>
        <end position="91"/>
    </location>
</feature>
<dbReference type="InterPro" id="IPR004107">
    <property type="entry name" value="Integrase_SAM-like_N"/>
</dbReference>
<organism evidence="9 10">
    <name type="scientific">Candidatus Scybalocola faecigallinarum</name>
    <dbReference type="NCBI Taxonomy" id="2840941"/>
    <lineage>
        <taxon>Bacteria</taxon>
        <taxon>Bacillati</taxon>
        <taxon>Bacillota</taxon>
        <taxon>Clostridia</taxon>
        <taxon>Lachnospirales</taxon>
        <taxon>Lachnospiraceae</taxon>
        <taxon>Lachnospiraceae incertae sedis</taxon>
        <taxon>Candidatus Scybalocola (ex Gilroy et al. 2021)</taxon>
    </lineage>
</organism>
<reference evidence="9" key="1">
    <citation type="submission" date="2020-10" db="EMBL/GenBank/DDBJ databases">
        <authorList>
            <person name="Gilroy R."/>
        </authorList>
    </citation>
    <scope>NUCLEOTIDE SEQUENCE</scope>
    <source>
        <strain evidence="9">CHK178-757</strain>
    </source>
</reference>
<comment type="function">
    <text evidence="1">Site-specific tyrosine recombinase, which acts by catalyzing the cutting and rejoining of the recombining DNA molecules.</text>
</comment>
<keyword evidence="4 6" id="KW-0238">DNA-binding</keyword>
<evidence type="ECO:0000256" key="3">
    <source>
        <dbReference type="ARBA" id="ARBA00022908"/>
    </source>
</evidence>
<dbReference type="InterPro" id="IPR010998">
    <property type="entry name" value="Integrase_recombinase_N"/>
</dbReference>
<dbReference type="SUPFAM" id="SSF56349">
    <property type="entry name" value="DNA breaking-rejoining enzymes"/>
    <property type="match status" value="1"/>
</dbReference>
<dbReference type="AlphaFoldDB" id="A0A9D1F6A3"/>
<protein>
    <submittedName>
        <fullName evidence="9">Site-specific integrase</fullName>
    </submittedName>
</protein>
<dbReference type="Gene3D" id="1.10.443.10">
    <property type="entry name" value="Intergrase catalytic core"/>
    <property type="match status" value="1"/>
</dbReference>
<proteinExistence type="inferred from homology"/>
<dbReference type="EMBL" id="DVIT01000045">
    <property type="protein sequence ID" value="HIS48175.1"/>
    <property type="molecule type" value="Genomic_DNA"/>
</dbReference>
<dbReference type="Pfam" id="PF14659">
    <property type="entry name" value="Phage_int_SAM_3"/>
    <property type="match status" value="1"/>
</dbReference>
<evidence type="ECO:0000259" key="8">
    <source>
        <dbReference type="PROSITE" id="PS51900"/>
    </source>
</evidence>